<dbReference type="InterPro" id="IPR001387">
    <property type="entry name" value="Cro/C1-type_HTH"/>
</dbReference>
<dbReference type="Gene3D" id="1.10.260.40">
    <property type="entry name" value="lambda repressor-like DNA-binding domains"/>
    <property type="match status" value="1"/>
</dbReference>
<dbReference type="SUPFAM" id="SSF47413">
    <property type="entry name" value="lambda repressor-like DNA-binding domains"/>
    <property type="match status" value="1"/>
</dbReference>
<dbReference type="CDD" id="cd00093">
    <property type="entry name" value="HTH_XRE"/>
    <property type="match status" value="1"/>
</dbReference>
<dbReference type="RefSeq" id="WP_174341719.1">
    <property type="nucleotide sequence ID" value="NZ_JAENMR010000017.1"/>
</dbReference>
<sequence length="92" mass="10567">MKYKTLDQIHTESMQDAEYRAAYEEESTRDSLRDTLEDWRKSAGLTSAQVAERMGVKPPTVSRMEKNASKMSFETLTRYASACGVHFKLQKI</sequence>
<organism evidence="2 3">
    <name type="scientific">Lelliottia amnigena</name>
    <name type="common">Enterobacter amnigenus</name>
    <dbReference type="NCBI Taxonomy" id="61646"/>
    <lineage>
        <taxon>Bacteria</taxon>
        <taxon>Pseudomonadati</taxon>
        <taxon>Pseudomonadota</taxon>
        <taxon>Gammaproteobacteria</taxon>
        <taxon>Enterobacterales</taxon>
        <taxon>Enterobacteriaceae</taxon>
        <taxon>Lelliottia</taxon>
    </lineage>
</organism>
<dbReference type="EMBL" id="JAENMS010000016">
    <property type="protein sequence ID" value="MBL5936895.1"/>
    <property type="molecule type" value="Genomic_DNA"/>
</dbReference>
<dbReference type="Proteomes" id="UP000653275">
    <property type="component" value="Unassembled WGS sequence"/>
</dbReference>
<evidence type="ECO:0000259" key="1">
    <source>
        <dbReference type="PROSITE" id="PS50943"/>
    </source>
</evidence>
<accession>A0AAP2AGT5</accession>
<reference evidence="2" key="1">
    <citation type="submission" date="2020-12" db="EMBL/GenBank/DDBJ databases">
        <title>Draft genome sequence of Enterobacter spp., Lelliottia spp. and Serratia spp. isolated from drinking water reservoirs and lakes.</title>
        <authorList>
            <person name="Reitter C."/>
            <person name="Neuhaus K."/>
            <person name="Huegler M."/>
        </authorList>
    </citation>
    <scope>NUCLEOTIDE SEQUENCE</scope>
    <source>
        <strain evidence="2">TZW15</strain>
    </source>
</reference>
<proteinExistence type="predicted"/>
<dbReference type="GO" id="GO:0003677">
    <property type="term" value="F:DNA binding"/>
    <property type="evidence" value="ECO:0007669"/>
    <property type="project" value="InterPro"/>
</dbReference>
<gene>
    <name evidence="2" type="ORF">I7V27_20920</name>
</gene>
<protein>
    <submittedName>
        <fullName evidence="2">Helix-turn-helix transcriptional regulator</fullName>
    </submittedName>
</protein>
<dbReference type="SMART" id="SM00530">
    <property type="entry name" value="HTH_XRE"/>
    <property type="match status" value="1"/>
</dbReference>
<dbReference type="InterPro" id="IPR010982">
    <property type="entry name" value="Lambda_DNA-bd_dom_sf"/>
</dbReference>
<evidence type="ECO:0000313" key="3">
    <source>
        <dbReference type="Proteomes" id="UP000653275"/>
    </source>
</evidence>
<comment type="caution">
    <text evidence="2">The sequence shown here is derived from an EMBL/GenBank/DDBJ whole genome shotgun (WGS) entry which is preliminary data.</text>
</comment>
<dbReference type="AlphaFoldDB" id="A0AAP2AGT5"/>
<dbReference type="PROSITE" id="PS50943">
    <property type="entry name" value="HTH_CROC1"/>
    <property type="match status" value="1"/>
</dbReference>
<feature type="domain" description="HTH cro/C1-type" evidence="1">
    <location>
        <begin position="36"/>
        <end position="90"/>
    </location>
</feature>
<name>A0AAP2AGT5_LELAM</name>
<dbReference type="Pfam" id="PF01381">
    <property type="entry name" value="HTH_3"/>
    <property type="match status" value="1"/>
</dbReference>
<evidence type="ECO:0000313" key="2">
    <source>
        <dbReference type="EMBL" id="MBL5936895.1"/>
    </source>
</evidence>